<evidence type="ECO:0000313" key="3">
    <source>
        <dbReference type="Proteomes" id="UP001333818"/>
    </source>
</evidence>
<gene>
    <name evidence="2" type="ORF">V2H45_17100</name>
</gene>
<dbReference type="AlphaFoldDB" id="A0AAW9PUF5"/>
<dbReference type="GO" id="GO:0043546">
    <property type="term" value="F:molybdopterin cofactor binding"/>
    <property type="evidence" value="ECO:0007669"/>
    <property type="project" value="InterPro"/>
</dbReference>
<reference evidence="2" key="1">
    <citation type="submission" date="2024-01" db="EMBL/GenBank/DDBJ databases">
        <title>Bank of Algae and Cyanobacteria of the Azores (BACA) strain genomes.</title>
        <authorList>
            <person name="Luz R."/>
            <person name="Cordeiro R."/>
            <person name="Fonseca A."/>
            <person name="Goncalves V."/>
        </authorList>
    </citation>
    <scope>NUCLEOTIDE SEQUENCE</scope>
    <source>
        <strain evidence="2">BACA0141</strain>
    </source>
</reference>
<name>A0AAW9PUF5_9CYAN</name>
<accession>A0AAW9PUF5</accession>
<dbReference type="Proteomes" id="UP001333818">
    <property type="component" value="Unassembled WGS sequence"/>
</dbReference>
<protein>
    <submittedName>
        <fullName evidence="2">Molybdopterin dinucleotide binding domain-containing protein</fullName>
    </submittedName>
</protein>
<comment type="caution">
    <text evidence="2">The sequence shown here is derived from an EMBL/GenBank/DDBJ whole genome shotgun (WGS) entry which is preliminary data.</text>
</comment>
<organism evidence="2 3">
    <name type="scientific">Tumidithrix elongata BACA0141</name>
    <dbReference type="NCBI Taxonomy" id="2716417"/>
    <lineage>
        <taxon>Bacteria</taxon>
        <taxon>Bacillati</taxon>
        <taxon>Cyanobacteriota</taxon>
        <taxon>Cyanophyceae</taxon>
        <taxon>Pseudanabaenales</taxon>
        <taxon>Pseudanabaenaceae</taxon>
        <taxon>Tumidithrix</taxon>
        <taxon>Tumidithrix elongata</taxon>
    </lineage>
</organism>
<dbReference type="Gene3D" id="2.40.40.20">
    <property type="match status" value="1"/>
</dbReference>
<dbReference type="Pfam" id="PF01568">
    <property type="entry name" value="Molydop_binding"/>
    <property type="match status" value="1"/>
</dbReference>
<evidence type="ECO:0000313" key="2">
    <source>
        <dbReference type="EMBL" id="MEE3718460.1"/>
    </source>
</evidence>
<proteinExistence type="predicted"/>
<sequence length="176" mass="19659">MIAQTIPGYEKIGEIDETKAEFTIDGRIFHKPEFATPTGKAQMFVTPIPKLTLPSLDEFGLPSTTKGIVLVLGTGRSYAQHNTVVYKQGDYYRGMPHRNCILMNAMDARSANFHEHQRVTVLGNVGKLEQVEIIYGQIRQGSALMFYPEVNVIFSAPIDDRCGTPAFKRVPVAIYH</sequence>
<dbReference type="GO" id="GO:0016491">
    <property type="term" value="F:oxidoreductase activity"/>
    <property type="evidence" value="ECO:0007669"/>
    <property type="project" value="InterPro"/>
</dbReference>
<dbReference type="InterPro" id="IPR009010">
    <property type="entry name" value="Asp_de-COase-like_dom_sf"/>
</dbReference>
<dbReference type="EMBL" id="JAZBJZ010000079">
    <property type="protein sequence ID" value="MEE3718460.1"/>
    <property type="molecule type" value="Genomic_DNA"/>
</dbReference>
<feature type="domain" description="Molybdopterin dinucleotide-binding" evidence="1">
    <location>
        <begin position="70"/>
        <end position="171"/>
    </location>
</feature>
<dbReference type="InterPro" id="IPR006657">
    <property type="entry name" value="MoPterin_dinucl-bd_dom"/>
</dbReference>
<dbReference type="SUPFAM" id="SSF50692">
    <property type="entry name" value="ADC-like"/>
    <property type="match status" value="1"/>
</dbReference>
<keyword evidence="3" id="KW-1185">Reference proteome</keyword>
<evidence type="ECO:0000259" key="1">
    <source>
        <dbReference type="Pfam" id="PF01568"/>
    </source>
</evidence>